<dbReference type="EMBL" id="JAULSW010000003">
    <property type="protein sequence ID" value="KAK3386520.1"/>
    <property type="molecule type" value="Genomic_DNA"/>
</dbReference>
<evidence type="ECO:0000313" key="1">
    <source>
        <dbReference type="EMBL" id="KAK3386520.1"/>
    </source>
</evidence>
<accession>A0AAE0NS49</accession>
<reference evidence="1" key="2">
    <citation type="submission" date="2023-06" db="EMBL/GenBank/DDBJ databases">
        <authorList>
            <consortium name="Lawrence Berkeley National Laboratory"/>
            <person name="Haridas S."/>
            <person name="Hensen N."/>
            <person name="Bonometti L."/>
            <person name="Westerberg I."/>
            <person name="Brannstrom I.O."/>
            <person name="Guillou S."/>
            <person name="Cros-Aarteil S."/>
            <person name="Calhoun S."/>
            <person name="Kuo A."/>
            <person name="Mondo S."/>
            <person name="Pangilinan J."/>
            <person name="Riley R."/>
            <person name="LaButti K."/>
            <person name="Andreopoulos B."/>
            <person name="Lipzen A."/>
            <person name="Chen C."/>
            <person name="Yanf M."/>
            <person name="Daum C."/>
            <person name="Ng V."/>
            <person name="Clum A."/>
            <person name="Steindorff A."/>
            <person name="Ohm R."/>
            <person name="Martin F."/>
            <person name="Silar P."/>
            <person name="Natvig D."/>
            <person name="Lalanne C."/>
            <person name="Gautier V."/>
            <person name="Ament-velasquez S.L."/>
            <person name="Kruys A."/>
            <person name="Hutchinson M.I."/>
            <person name="Powell A.J."/>
            <person name="Barry K."/>
            <person name="Miller A.N."/>
            <person name="Grigoriev I.V."/>
            <person name="Debuchy R."/>
            <person name="Gladieux P."/>
            <person name="Thoren M.H."/>
            <person name="Johannesson H."/>
        </authorList>
    </citation>
    <scope>NUCLEOTIDE SEQUENCE</scope>
    <source>
        <strain evidence="1">CBS 232.78</strain>
    </source>
</reference>
<reference evidence="1" key="1">
    <citation type="journal article" date="2023" name="Mol. Phylogenet. Evol.">
        <title>Genome-scale phylogeny and comparative genomics of the fungal order Sordariales.</title>
        <authorList>
            <person name="Hensen N."/>
            <person name="Bonometti L."/>
            <person name="Westerberg I."/>
            <person name="Brannstrom I.O."/>
            <person name="Guillou S."/>
            <person name="Cros-Aarteil S."/>
            <person name="Calhoun S."/>
            <person name="Haridas S."/>
            <person name="Kuo A."/>
            <person name="Mondo S."/>
            <person name="Pangilinan J."/>
            <person name="Riley R."/>
            <person name="LaButti K."/>
            <person name="Andreopoulos B."/>
            <person name="Lipzen A."/>
            <person name="Chen C."/>
            <person name="Yan M."/>
            <person name="Daum C."/>
            <person name="Ng V."/>
            <person name="Clum A."/>
            <person name="Steindorff A."/>
            <person name="Ohm R.A."/>
            <person name="Martin F."/>
            <person name="Silar P."/>
            <person name="Natvig D.O."/>
            <person name="Lalanne C."/>
            <person name="Gautier V."/>
            <person name="Ament-Velasquez S.L."/>
            <person name="Kruys A."/>
            <person name="Hutchinson M.I."/>
            <person name="Powell A.J."/>
            <person name="Barry K."/>
            <person name="Miller A.N."/>
            <person name="Grigoriev I.V."/>
            <person name="Debuchy R."/>
            <person name="Gladieux P."/>
            <person name="Hiltunen Thoren M."/>
            <person name="Johannesson H."/>
        </authorList>
    </citation>
    <scope>NUCLEOTIDE SEQUENCE</scope>
    <source>
        <strain evidence="1">CBS 232.78</strain>
    </source>
</reference>
<name>A0AAE0NS49_9PEZI</name>
<protein>
    <submittedName>
        <fullName evidence="1">Uncharacterized protein</fullName>
    </submittedName>
</protein>
<proteinExistence type="predicted"/>
<organism evidence="1 2">
    <name type="scientific">Podospora didyma</name>
    <dbReference type="NCBI Taxonomy" id="330526"/>
    <lineage>
        <taxon>Eukaryota</taxon>
        <taxon>Fungi</taxon>
        <taxon>Dikarya</taxon>
        <taxon>Ascomycota</taxon>
        <taxon>Pezizomycotina</taxon>
        <taxon>Sordariomycetes</taxon>
        <taxon>Sordariomycetidae</taxon>
        <taxon>Sordariales</taxon>
        <taxon>Podosporaceae</taxon>
        <taxon>Podospora</taxon>
    </lineage>
</organism>
<dbReference type="AlphaFoldDB" id="A0AAE0NS49"/>
<sequence>MPITNLTVKLPVIKRDARTIMNQSLQKGEVFTVLDFESLKKILKSAHLIRSTTDAVRDICQGTQGDAMAVLGAFPKMCTLAGVSSKTVRSINAQLDGFANDNTLKETNTQWTKFTDLVDALPAKQKAFICQKYQEGLVAFFKTQLVNKGKTHKWTLVRPDVSHAMVATDGSSNDGYFNIGKCGSTTILSSQHCNVFLSVDVPAAATPAEIDSLAMVTLAGYRDIAGYIGSQRAAFGGHV</sequence>
<comment type="caution">
    <text evidence="1">The sequence shown here is derived from an EMBL/GenBank/DDBJ whole genome shotgun (WGS) entry which is preliminary data.</text>
</comment>
<evidence type="ECO:0000313" key="2">
    <source>
        <dbReference type="Proteomes" id="UP001285441"/>
    </source>
</evidence>
<dbReference type="Proteomes" id="UP001285441">
    <property type="component" value="Unassembled WGS sequence"/>
</dbReference>
<gene>
    <name evidence="1" type="ORF">B0H63DRAFT_558203</name>
</gene>
<keyword evidence="2" id="KW-1185">Reference proteome</keyword>